<dbReference type="CDD" id="cd12148">
    <property type="entry name" value="fungal_TF_MHR"/>
    <property type="match status" value="1"/>
</dbReference>
<dbReference type="InterPro" id="IPR036864">
    <property type="entry name" value="Zn2-C6_fun-type_DNA-bd_sf"/>
</dbReference>
<feature type="compositionally biased region" description="Low complexity" evidence="3">
    <location>
        <begin position="140"/>
        <end position="158"/>
    </location>
</feature>
<feature type="region of interest" description="Disordered" evidence="3">
    <location>
        <begin position="340"/>
        <end position="366"/>
    </location>
</feature>
<dbReference type="EMBL" id="AVOT02027067">
    <property type="protein sequence ID" value="MBW0519053.1"/>
    <property type="molecule type" value="Genomic_DNA"/>
</dbReference>
<feature type="region of interest" description="Disordered" evidence="3">
    <location>
        <begin position="734"/>
        <end position="754"/>
    </location>
</feature>
<dbReference type="AlphaFoldDB" id="A0A9Q3HVW0"/>
<keyword evidence="6" id="KW-1185">Reference proteome</keyword>
<dbReference type="Pfam" id="PF00172">
    <property type="entry name" value="Zn_clus"/>
    <property type="match status" value="1"/>
</dbReference>
<dbReference type="Proteomes" id="UP000765509">
    <property type="component" value="Unassembled WGS sequence"/>
</dbReference>
<feature type="domain" description="Zn(2)-C6 fungal-type" evidence="4">
    <location>
        <begin position="64"/>
        <end position="93"/>
    </location>
</feature>
<evidence type="ECO:0000313" key="5">
    <source>
        <dbReference type="EMBL" id="MBW0519053.1"/>
    </source>
</evidence>
<evidence type="ECO:0000256" key="1">
    <source>
        <dbReference type="ARBA" id="ARBA00004123"/>
    </source>
</evidence>
<dbReference type="PROSITE" id="PS50048">
    <property type="entry name" value="ZN2_CY6_FUNGAL_2"/>
    <property type="match status" value="1"/>
</dbReference>
<dbReference type="PROSITE" id="PS00463">
    <property type="entry name" value="ZN2_CY6_FUNGAL_1"/>
    <property type="match status" value="1"/>
</dbReference>
<keyword evidence="2" id="KW-0539">Nucleus</keyword>
<evidence type="ECO:0000256" key="2">
    <source>
        <dbReference type="ARBA" id="ARBA00023242"/>
    </source>
</evidence>
<dbReference type="PANTHER" id="PTHR31001:SF90">
    <property type="entry name" value="CENTROMERE DNA-BINDING PROTEIN COMPLEX CBF3 SUBUNIT B"/>
    <property type="match status" value="1"/>
</dbReference>
<gene>
    <name evidence="5" type="ORF">O181_058768</name>
</gene>
<evidence type="ECO:0000313" key="6">
    <source>
        <dbReference type="Proteomes" id="UP000765509"/>
    </source>
</evidence>
<dbReference type="GO" id="GO:0008270">
    <property type="term" value="F:zinc ion binding"/>
    <property type="evidence" value="ECO:0007669"/>
    <property type="project" value="InterPro"/>
</dbReference>
<feature type="region of interest" description="Disordered" evidence="3">
    <location>
        <begin position="1"/>
        <end position="42"/>
    </location>
</feature>
<sequence length="1042" mass="117564">MSTYNNSNSNTTPDEELQSNSSPSNNSIVDKTKIHQTKQKSQIIKKLDESSIKKKKVLKRKPASCSACRRRRTRCDRVIPCSECCRRNTDCDYEGASTPSIIAHRNYQDQLEREEYINHLQDRIQSLEQIISTNQHYQYHHNPPSTSSSSPKTNHTPSISIPHQDFTTDDLARQLSNITIGSRSRASNRHQQIHPLHAQLESIISNQDSSSTSSIDLHLIDYLASNQQFNLNLVSNFQLPPLDQLCYELLPNKIQFDHLSNIYFNTLNIWSPSINQLDWKIQSDSFWNSSNRTQFRPSPSSSQPLHQSLHHLTHFLACLYAIAAHGLLRQANVHFLEPPQDHHHEQQQQQHHRHNSTPSNQSSFNSPDIFNLSQAQQISLANQWFHFSLTLLIGNLGQITIKPTVFGIRALSILSNVELAPENLDHGIFFWSLATNLAASAGLLNEPPISDDEDIDHIDEIEIESRRHLAWCMMGLDWAGHSIAGGLRQCRDPDQYFVKIPGTVISPNQLDPFDGWPLDPLLCVRKAAALSDILMEKTSNVLLCGQPATYPDILDVERQINELEDSLPERFQLTIHPNGKSFVPKVETDPYSFFLSVFLCARFVIARMRLHRLLIFPKPGTVSELERLRHLKIILKISRLHFLATGIFAHELNMHPLMLYSLVNTVVACALALLAVNSRDDVFEDHSFFIPEFHKVINLFNLGQKTISSSMARKAVALLRTLVEKIEHRDKLDGSMSWDRRKKGPQASTNCKSKLGTDSITVELKRKNKLDSSRHGKSKFASPLTQNNLNAVRNEDVESPPPPPQSLGQALDHLNHPMMTPLSSAAPLFSSQAIMSYFSAQSTPHSASIGNSNIRPVASLPFRSQQTQPTRFRSIGEKSDHLDFPFSPNLPQSPPLSISSNDALPTTTTCSTFPKIEFGKSNHSCILPSQTCPEFPNALLNKIGLSSEDDHGRRQSNQQARLFDDDFLRQLGIYRASEEMKESEPGKMTINPFNPNLNSEQRLADANNSATDVVGDGFQWEEFIWRHEIFGIDGPDRAGHGN</sequence>
<reference evidence="5" key="1">
    <citation type="submission" date="2021-03" db="EMBL/GenBank/DDBJ databases">
        <title>Draft genome sequence of rust myrtle Austropuccinia psidii MF-1, a brazilian biotype.</title>
        <authorList>
            <person name="Quecine M.C."/>
            <person name="Pachon D.M.R."/>
            <person name="Bonatelli M.L."/>
            <person name="Correr F.H."/>
            <person name="Franceschini L.M."/>
            <person name="Leite T.F."/>
            <person name="Margarido G.R.A."/>
            <person name="Almeida C.A."/>
            <person name="Ferrarezi J.A."/>
            <person name="Labate C.A."/>
        </authorList>
    </citation>
    <scope>NUCLEOTIDE SEQUENCE</scope>
    <source>
        <strain evidence="5">MF-1</strain>
    </source>
</reference>
<dbReference type="InterPro" id="IPR050613">
    <property type="entry name" value="Sec_Metabolite_Reg"/>
</dbReference>
<accession>A0A9Q3HVW0</accession>
<comment type="subcellular location">
    <subcellularLocation>
        <location evidence="1">Nucleus</location>
    </subcellularLocation>
</comment>
<dbReference type="OrthoDB" id="2506114at2759"/>
<proteinExistence type="predicted"/>
<dbReference type="PANTHER" id="PTHR31001">
    <property type="entry name" value="UNCHARACTERIZED TRANSCRIPTIONAL REGULATORY PROTEIN"/>
    <property type="match status" value="1"/>
</dbReference>
<evidence type="ECO:0000256" key="3">
    <source>
        <dbReference type="SAM" id="MobiDB-lite"/>
    </source>
</evidence>
<organism evidence="5 6">
    <name type="scientific">Austropuccinia psidii MF-1</name>
    <dbReference type="NCBI Taxonomy" id="1389203"/>
    <lineage>
        <taxon>Eukaryota</taxon>
        <taxon>Fungi</taxon>
        <taxon>Dikarya</taxon>
        <taxon>Basidiomycota</taxon>
        <taxon>Pucciniomycotina</taxon>
        <taxon>Pucciniomycetes</taxon>
        <taxon>Pucciniales</taxon>
        <taxon>Sphaerophragmiaceae</taxon>
        <taxon>Austropuccinia</taxon>
    </lineage>
</organism>
<protein>
    <recommendedName>
        <fullName evidence="4">Zn(2)-C6 fungal-type domain-containing protein</fullName>
    </recommendedName>
</protein>
<dbReference type="Gene3D" id="4.10.240.10">
    <property type="entry name" value="Zn(2)-C6 fungal-type DNA-binding domain"/>
    <property type="match status" value="1"/>
</dbReference>
<dbReference type="SMART" id="SM00066">
    <property type="entry name" value="GAL4"/>
    <property type="match status" value="1"/>
</dbReference>
<feature type="compositionally biased region" description="Polar residues" evidence="3">
    <location>
        <begin position="356"/>
        <end position="366"/>
    </location>
</feature>
<dbReference type="GO" id="GO:0005634">
    <property type="term" value="C:nucleus"/>
    <property type="evidence" value="ECO:0007669"/>
    <property type="project" value="UniProtKB-SubCell"/>
</dbReference>
<dbReference type="SUPFAM" id="SSF57701">
    <property type="entry name" value="Zn2/Cys6 DNA-binding domain"/>
    <property type="match status" value="1"/>
</dbReference>
<feature type="compositionally biased region" description="Low complexity" evidence="3">
    <location>
        <begin position="1"/>
        <end position="12"/>
    </location>
</feature>
<name>A0A9Q3HVW0_9BASI</name>
<feature type="region of interest" description="Disordered" evidence="3">
    <location>
        <begin position="766"/>
        <end position="788"/>
    </location>
</feature>
<evidence type="ECO:0000259" key="4">
    <source>
        <dbReference type="PROSITE" id="PS50048"/>
    </source>
</evidence>
<feature type="region of interest" description="Disordered" evidence="3">
    <location>
        <begin position="138"/>
        <end position="164"/>
    </location>
</feature>
<dbReference type="InterPro" id="IPR001138">
    <property type="entry name" value="Zn2Cys6_DnaBD"/>
</dbReference>
<feature type="compositionally biased region" description="Polar residues" evidence="3">
    <location>
        <begin position="18"/>
        <end position="29"/>
    </location>
</feature>
<dbReference type="GO" id="GO:0000981">
    <property type="term" value="F:DNA-binding transcription factor activity, RNA polymerase II-specific"/>
    <property type="evidence" value="ECO:0007669"/>
    <property type="project" value="InterPro"/>
</dbReference>
<comment type="caution">
    <text evidence="5">The sequence shown here is derived from an EMBL/GenBank/DDBJ whole genome shotgun (WGS) entry which is preliminary data.</text>
</comment>